<sequence>SSIHIMPIRFCQCPDARTQDEQMFEMGMFPASFARPKMAFTFALLNDFILDNLECGTSAMNYYSKLRRITSSMFPHLVMVSTNLVLGELALFCPACPQPSMS</sequence>
<feature type="non-terminal residue" evidence="2">
    <location>
        <position position="102"/>
    </location>
</feature>
<dbReference type="AlphaFoldDB" id="A0A9P6ZT49"/>
<dbReference type="InterPro" id="IPR041457">
    <property type="entry name" value="CxC2_KDZ-assoc"/>
</dbReference>
<dbReference type="Pfam" id="PF18803">
    <property type="entry name" value="CxC2"/>
    <property type="match status" value="1"/>
</dbReference>
<evidence type="ECO:0000313" key="3">
    <source>
        <dbReference type="Proteomes" id="UP000714275"/>
    </source>
</evidence>
<evidence type="ECO:0000259" key="1">
    <source>
        <dbReference type="Pfam" id="PF18803"/>
    </source>
</evidence>
<name>A0A9P6ZT49_9AGAM</name>
<accession>A0A9P6ZT49</accession>
<feature type="non-terminal residue" evidence="2">
    <location>
        <position position="1"/>
    </location>
</feature>
<proteinExistence type="predicted"/>
<evidence type="ECO:0000313" key="2">
    <source>
        <dbReference type="EMBL" id="KAG1776152.1"/>
    </source>
</evidence>
<reference evidence="2" key="1">
    <citation type="journal article" date="2020" name="New Phytol.">
        <title>Comparative genomics reveals dynamic genome evolution in host specialist ectomycorrhizal fungi.</title>
        <authorList>
            <person name="Lofgren L.A."/>
            <person name="Nguyen N.H."/>
            <person name="Vilgalys R."/>
            <person name="Ruytinx J."/>
            <person name="Liao H.L."/>
            <person name="Branco S."/>
            <person name="Kuo A."/>
            <person name="LaButti K."/>
            <person name="Lipzen A."/>
            <person name="Andreopoulos W."/>
            <person name="Pangilinan J."/>
            <person name="Riley R."/>
            <person name="Hundley H."/>
            <person name="Na H."/>
            <person name="Barry K."/>
            <person name="Grigoriev I.V."/>
            <person name="Stajich J.E."/>
            <person name="Kennedy P.G."/>
        </authorList>
    </citation>
    <scope>NUCLEOTIDE SEQUENCE</scope>
    <source>
        <strain evidence="2">DOB743</strain>
    </source>
</reference>
<comment type="caution">
    <text evidence="2">The sequence shown here is derived from an EMBL/GenBank/DDBJ whole genome shotgun (WGS) entry which is preliminary data.</text>
</comment>
<dbReference type="OrthoDB" id="3149508at2759"/>
<gene>
    <name evidence="2" type="ORF">EV702DRAFT_927403</name>
</gene>
<dbReference type="EMBL" id="JABBWD010000028">
    <property type="protein sequence ID" value="KAG1776152.1"/>
    <property type="molecule type" value="Genomic_DNA"/>
</dbReference>
<protein>
    <recommendedName>
        <fullName evidence="1">CxC2-like cysteine cluster KDZ transposase-associated domain-containing protein</fullName>
    </recommendedName>
</protein>
<keyword evidence="3" id="KW-1185">Reference proteome</keyword>
<organism evidence="2 3">
    <name type="scientific">Suillus placidus</name>
    <dbReference type="NCBI Taxonomy" id="48579"/>
    <lineage>
        <taxon>Eukaryota</taxon>
        <taxon>Fungi</taxon>
        <taxon>Dikarya</taxon>
        <taxon>Basidiomycota</taxon>
        <taxon>Agaricomycotina</taxon>
        <taxon>Agaricomycetes</taxon>
        <taxon>Agaricomycetidae</taxon>
        <taxon>Boletales</taxon>
        <taxon>Suillineae</taxon>
        <taxon>Suillaceae</taxon>
        <taxon>Suillus</taxon>
    </lineage>
</organism>
<feature type="domain" description="CxC2-like cysteine cluster KDZ transposase-associated" evidence="1">
    <location>
        <begin position="2"/>
        <end position="72"/>
    </location>
</feature>
<dbReference type="Proteomes" id="UP000714275">
    <property type="component" value="Unassembled WGS sequence"/>
</dbReference>